<organism evidence="1 2">
    <name type="scientific">Tubulinosema ratisbonensis</name>
    <dbReference type="NCBI Taxonomy" id="291195"/>
    <lineage>
        <taxon>Eukaryota</taxon>
        <taxon>Fungi</taxon>
        <taxon>Fungi incertae sedis</taxon>
        <taxon>Microsporidia</taxon>
        <taxon>Tubulinosematoidea</taxon>
        <taxon>Tubulinosematidae</taxon>
        <taxon>Tubulinosema</taxon>
    </lineage>
</organism>
<sequence>MIYYLFFTKLKCACKYEDQETSLDCTSKEQVNQKEEDCVSVCKEPFELRDDLSKNEKPIASPITDGKNPKLSQMSYQDQAAFRDCTAEECYEKVEKMYRPEIISLQGCTPIELRKIIKDLKKELKPEAKIFSGFVRPPLVPLTAKYIKDQRKKSKNAVKRSQMWMITCTIFHNFTKDEANACLFVIYTSFMSNLFEKFTRDSVESKKCILTIEGQDCCFNKKNIVDATDKWKKQDFKFSTLKEAKTCLENAATIFNPKWDKEVSDYTKLKFELRMLEGLRYFFL</sequence>
<dbReference type="EMBL" id="RCSS01000112">
    <property type="protein sequence ID" value="RVD92963.1"/>
    <property type="molecule type" value="Genomic_DNA"/>
</dbReference>
<dbReference type="AlphaFoldDB" id="A0A437APL8"/>
<evidence type="ECO:0000313" key="1">
    <source>
        <dbReference type="EMBL" id="RVD92963.1"/>
    </source>
</evidence>
<dbReference type="VEuPathDB" id="MicrosporidiaDB:TUBRATIS_005180"/>
<gene>
    <name evidence="1" type="ORF">TUBRATIS_005180</name>
</gene>
<name>A0A437APL8_9MICR</name>
<accession>A0A437APL8</accession>
<reference evidence="1 2" key="1">
    <citation type="submission" date="2018-10" db="EMBL/GenBank/DDBJ databases">
        <title>Draft genome sequence of the microsporidian Tubulinosema ratisbonensis.</title>
        <authorList>
            <person name="Polonais V."/>
            <person name="Peyretaillade E."/>
            <person name="Niehus S."/>
            <person name="Wawrzyniak I."/>
            <person name="Franchet A."/>
            <person name="Gaspin C."/>
            <person name="Reichstadt M."/>
            <person name="Belser C."/>
            <person name="Labadie K."/>
            <person name="Delbac F."/>
            <person name="Ferrandon D."/>
        </authorList>
    </citation>
    <scope>NUCLEOTIDE SEQUENCE [LARGE SCALE GENOMIC DNA]</scope>
    <source>
        <strain evidence="1 2">Franzen</strain>
    </source>
</reference>
<protein>
    <submittedName>
        <fullName evidence="1">Uncharacterized protein</fullName>
    </submittedName>
</protein>
<evidence type="ECO:0000313" key="2">
    <source>
        <dbReference type="Proteomes" id="UP000282876"/>
    </source>
</evidence>
<comment type="caution">
    <text evidence="1">The sequence shown here is derived from an EMBL/GenBank/DDBJ whole genome shotgun (WGS) entry which is preliminary data.</text>
</comment>
<dbReference type="Proteomes" id="UP000282876">
    <property type="component" value="Unassembled WGS sequence"/>
</dbReference>
<proteinExistence type="predicted"/>
<keyword evidence="2" id="KW-1185">Reference proteome</keyword>